<organism evidence="1 2">
    <name type="scientific">Enterobacter asburiae</name>
    <dbReference type="NCBI Taxonomy" id="61645"/>
    <lineage>
        <taxon>Bacteria</taxon>
        <taxon>Pseudomonadati</taxon>
        <taxon>Pseudomonadota</taxon>
        <taxon>Gammaproteobacteria</taxon>
        <taxon>Enterobacterales</taxon>
        <taxon>Enterobacteriaceae</taxon>
        <taxon>Enterobacter</taxon>
        <taxon>Enterobacter cloacae complex</taxon>
    </lineage>
</organism>
<dbReference type="EMBL" id="CP080107">
    <property type="protein sequence ID" value="QYD24865.1"/>
    <property type="molecule type" value="Genomic_DNA"/>
</dbReference>
<accession>A0AAQ0ENM3</accession>
<dbReference type="Proteomes" id="UP000826990">
    <property type="component" value="Chromosome"/>
</dbReference>
<dbReference type="RefSeq" id="WP_165356698.1">
    <property type="nucleotide sequence ID" value="NZ_AP019632.1"/>
</dbReference>
<protein>
    <submittedName>
        <fullName evidence="1">Uncharacterized protein</fullName>
    </submittedName>
</protein>
<evidence type="ECO:0000313" key="1">
    <source>
        <dbReference type="EMBL" id="QYD24865.1"/>
    </source>
</evidence>
<name>A0AAQ0ENM3_ENTAS</name>
<proteinExistence type="predicted"/>
<reference evidence="1" key="1">
    <citation type="submission" date="2021-07" db="EMBL/GenBank/DDBJ databases">
        <title>Characterization of Emerging Pathogens Carrying KPC-2 Gene in IncP-6 Plasmids Isolated from Urban Sewage in Argentina.</title>
        <authorList>
            <person name="Ghiglione B."/>
            <person name="Haim M.S."/>
            <person name="Dropa M."/>
        </authorList>
    </citation>
    <scope>NUCLEOTIDE SEQUENCE</scope>
    <source>
        <strain evidence="1">WW-19C</strain>
    </source>
</reference>
<gene>
    <name evidence="1" type="ORF">KZX48_12385</name>
</gene>
<sequence length="236" mass="27284">MAQNYLQLKMQSNKRLAIALTNSLRDMHEDHMATLEKVKQGTQRLVSYGACLMPDEYYRNACRDTWREDKRLVLALGEIYNRKDVTLDMVEIYFRKTLNRLGEQKSKDLITNIHNLLGKAAEHASAKASKLALSFTLANLIINSRDFKQNHIRLVNSFSTWFVNGATLYSKAQVAASAANRLKFQDPQYYQALYKENIEMLYFLIEPQMSEIIYQVNSGDNNEQVIGDALYEILRK</sequence>
<evidence type="ECO:0000313" key="2">
    <source>
        <dbReference type="Proteomes" id="UP000826990"/>
    </source>
</evidence>
<dbReference type="AlphaFoldDB" id="A0AAQ0ENM3"/>